<dbReference type="Proteomes" id="UP000198415">
    <property type="component" value="Unassembled WGS sequence"/>
</dbReference>
<organism evidence="1 2">
    <name type="scientific">Actinoplanes regularis</name>
    <dbReference type="NCBI Taxonomy" id="52697"/>
    <lineage>
        <taxon>Bacteria</taxon>
        <taxon>Bacillati</taxon>
        <taxon>Actinomycetota</taxon>
        <taxon>Actinomycetes</taxon>
        <taxon>Micromonosporales</taxon>
        <taxon>Micromonosporaceae</taxon>
        <taxon>Actinoplanes</taxon>
    </lineage>
</organism>
<dbReference type="AlphaFoldDB" id="A0A239C148"/>
<evidence type="ECO:0000313" key="2">
    <source>
        <dbReference type="Proteomes" id="UP000198415"/>
    </source>
</evidence>
<sequence length="217" mass="23728">MYHLIVTPVGPFGYAVAERLRDLCDDVEIAGADATSTLARPRVPDLSRPPAPRLNLLVTWRRMPELELEFDEESFRSGRPWLPVVLDHPMLEIGPAVVPGAGACHGCYRRRIAQHDNARVIRAAIDDYYEAHPEAGPDGFLPSTALLAAATAAEVVGRLRADPAEEAGRVRQIEVPVQQLRTGRVVGVHGCPRCGLGRDETTRSYARLPEMLQGVLG</sequence>
<dbReference type="Gene3D" id="3.40.50.720">
    <property type="entry name" value="NAD(P)-binding Rossmann-like Domain"/>
    <property type="match status" value="1"/>
</dbReference>
<dbReference type="RefSeq" id="WP_179277284.1">
    <property type="nucleotide sequence ID" value="NZ_BOMU01000062.1"/>
</dbReference>
<proteinExistence type="predicted"/>
<protein>
    <submittedName>
        <fullName evidence="1">Bacteriocin biosynthesis cyclodehydratase domain-containing protein</fullName>
    </submittedName>
</protein>
<keyword evidence="2" id="KW-1185">Reference proteome</keyword>
<dbReference type="EMBL" id="FZNR01000010">
    <property type="protein sequence ID" value="SNS13388.1"/>
    <property type="molecule type" value="Genomic_DNA"/>
</dbReference>
<name>A0A239C148_9ACTN</name>
<gene>
    <name evidence="1" type="ORF">SAMN06264365_110225</name>
</gene>
<dbReference type="NCBIfam" id="TIGR03882">
    <property type="entry name" value="cyclo_dehyd_2"/>
    <property type="match status" value="1"/>
</dbReference>
<reference evidence="1 2" key="1">
    <citation type="submission" date="2017-06" db="EMBL/GenBank/DDBJ databases">
        <authorList>
            <person name="Kim H.J."/>
            <person name="Triplett B.A."/>
        </authorList>
    </citation>
    <scope>NUCLEOTIDE SEQUENCE [LARGE SCALE GENOMIC DNA]</scope>
    <source>
        <strain evidence="1 2">DSM 43151</strain>
    </source>
</reference>
<evidence type="ECO:0000313" key="1">
    <source>
        <dbReference type="EMBL" id="SNS13388.1"/>
    </source>
</evidence>
<accession>A0A239C148</accession>
<dbReference type="InterPro" id="IPR022291">
    <property type="entry name" value="Bacteriocin_synth_cyclodeHase"/>
</dbReference>